<evidence type="ECO:0000313" key="2">
    <source>
        <dbReference type="EMBL" id="KAJ8409585.1"/>
    </source>
</evidence>
<keyword evidence="3" id="KW-1185">Reference proteome</keyword>
<feature type="compositionally biased region" description="Gly residues" evidence="1">
    <location>
        <begin position="74"/>
        <end position="84"/>
    </location>
</feature>
<comment type="caution">
    <text evidence="2">The sequence shown here is derived from an EMBL/GenBank/DDBJ whole genome shotgun (WGS) entry which is preliminary data.</text>
</comment>
<accession>A0AAD7SVS0</accession>
<dbReference type="AlphaFoldDB" id="A0AAD7SVS0"/>
<protein>
    <submittedName>
        <fullName evidence="2">Uncharacterized protein</fullName>
    </submittedName>
</protein>
<gene>
    <name evidence="2" type="ORF">AAFF_G00229860</name>
</gene>
<sequence length="139" mass="14863">MFESEFPRWHLRDEGSSLCQSDQEKRTLVVRKLRLSGSLDSTLAAGLPACFARSASPSERLQEGAHCRTGHCTGQGGRGAGGSGITSPPGSTDLELVNGPSVPPMGPGLVTQPGAAWGRLLLWTCLWDHFQSLYCLLIL</sequence>
<dbReference type="EMBL" id="JAINUG010000030">
    <property type="protein sequence ID" value="KAJ8409585.1"/>
    <property type="molecule type" value="Genomic_DNA"/>
</dbReference>
<feature type="region of interest" description="Disordered" evidence="1">
    <location>
        <begin position="74"/>
        <end position="105"/>
    </location>
</feature>
<evidence type="ECO:0000313" key="3">
    <source>
        <dbReference type="Proteomes" id="UP001221898"/>
    </source>
</evidence>
<name>A0AAD7SVS0_9TELE</name>
<dbReference type="Proteomes" id="UP001221898">
    <property type="component" value="Unassembled WGS sequence"/>
</dbReference>
<reference evidence="2" key="1">
    <citation type="journal article" date="2023" name="Science">
        <title>Genome structures resolve the early diversification of teleost fishes.</title>
        <authorList>
            <person name="Parey E."/>
            <person name="Louis A."/>
            <person name="Montfort J."/>
            <person name="Bouchez O."/>
            <person name="Roques C."/>
            <person name="Iampietro C."/>
            <person name="Lluch J."/>
            <person name="Castinel A."/>
            <person name="Donnadieu C."/>
            <person name="Desvignes T."/>
            <person name="Floi Bucao C."/>
            <person name="Jouanno E."/>
            <person name="Wen M."/>
            <person name="Mejri S."/>
            <person name="Dirks R."/>
            <person name="Jansen H."/>
            <person name="Henkel C."/>
            <person name="Chen W.J."/>
            <person name="Zahm M."/>
            <person name="Cabau C."/>
            <person name="Klopp C."/>
            <person name="Thompson A.W."/>
            <person name="Robinson-Rechavi M."/>
            <person name="Braasch I."/>
            <person name="Lecointre G."/>
            <person name="Bobe J."/>
            <person name="Postlethwait J.H."/>
            <person name="Berthelot C."/>
            <person name="Roest Crollius H."/>
            <person name="Guiguen Y."/>
        </authorList>
    </citation>
    <scope>NUCLEOTIDE SEQUENCE</scope>
    <source>
        <strain evidence="2">NC1722</strain>
    </source>
</reference>
<organism evidence="2 3">
    <name type="scientific">Aldrovandia affinis</name>
    <dbReference type="NCBI Taxonomy" id="143900"/>
    <lineage>
        <taxon>Eukaryota</taxon>
        <taxon>Metazoa</taxon>
        <taxon>Chordata</taxon>
        <taxon>Craniata</taxon>
        <taxon>Vertebrata</taxon>
        <taxon>Euteleostomi</taxon>
        <taxon>Actinopterygii</taxon>
        <taxon>Neopterygii</taxon>
        <taxon>Teleostei</taxon>
        <taxon>Notacanthiformes</taxon>
        <taxon>Halosauridae</taxon>
        <taxon>Aldrovandia</taxon>
    </lineage>
</organism>
<proteinExistence type="predicted"/>
<evidence type="ECO:0000256" key="1">
    <source>
        <dbReference type="SAM" id="MobiDB-lite"/>
    </source>
</evidence>